<evidence type="ECO:0000313" key="5">
    <source>
        <dbReference type="Proteomes" id="UP001499854"/>
    </source>
</evidence>
<keyword evidence="4" id="KW-0378">Hydrolase</keyword>
<evidence type="ECO:0000256" key="2">
    <source>
        <dbReference type="SAM" id="MobiDB-lite"/>
    </source>
</evidence>
<keyword evidence="5" id="KW-1185">Reference proteome</keyword>
<reference evidence="5" key="1">
    <citation type="journal article" date="2019" name="Int. J. Syst. Evol. Microbiol.">
        <title>The Global Catalogue of Microorganisms (GCM) 10K type strain sequencing project: providing services to taxonomists for standard genome sequencing and annotation.</title>
        <authorList>
            <consortium name="The Broad Institute Genomics Platform"/>
            <consortium name="The Broad Institute Genome Sequencing Center for Infectious Disease"/>
            <person name="Wu L."/>
            <person name="Ma J."/>
        </authorList>
    </citation>
    <scope>NUCLEOTIDE SEQUENCE [LARGE SCALE GENOMIC DNA]</scope>
    <source>
        <strain evidence="5">JCM 16013</strain>
    </source>
</reference>
<dbReference type="NCBIfam" id="NF006718">
    <property type="entry name" value="PRK09256.1"/>
    <property type="match status" value="1"/>
</dbReference>
<comment type="caution">
    <text evidence="4">The sequence shown here is derived from an EMBL/GenBank/DDBJ whole genome shotgun (WGS) entry which is preliminary data.</text>
</comment>
<feature type="domain" description="Prokaryotic-type class I peptide chain release factors" evidence="3">
    <location>
        <begin position="32"/>
        <end position="163"/>
    </location>
</feature>
<dbReference type="InterPro" id="IPR000352">
    <property type="entry name" value="Pep_chain_release_fac_I"/>
</dbReference>
<dbReference type="SUPFAM" id="SSF75620">
    <property type="entry name" value="Release factor"/>
    <property type="match status" value="1"/>
</dbReference>
<evidence type="ECO:0000259" key="3">
    <source>
        <dbReference type="Pfam" id="PF00472"/>
    </source>
</evidence>
<name>A0ABP5CTJ5_9ACTN</name>
<dbReference type="Pfam" id="PF00472">
    <property type="entry name" value="RF-1"/>
    <property type="match status" value="1"/>
</dbReference>
<dbReference type="PANTHER" id="PTHR47814:SF1">
    <property type="entry name" value="PEPTIDYL-TRNA HYDROLASE ARFB"/>
    <property type="match status" value="1"/>
</dbReference>
<sequence length="164" mass="18073">MADETTTGVSGPLTVRYLAAPPAAHTPRRFAELTIPAAELLWRFSRSSGPGGQGVNTTDSRAELSFDLAATEAIPEWLKNRALDRLAGRLSNGVLSVTSSEQRSQLQNREAARDRMAFALAEALAPPPPPRREKKTPAGVTRRRLESKARRAQVKQNRRRVDDY</sequence>
<feature type="region of interest" description="Disordered" evidence="2">
    <location>
        <begin position="121"/>
        <end position="164"/>
    </location>
</feature>
<organism evidence="4 5">
    <name type="scientific">Catenulispora subtropica</name>
    <dbReference type="NCBI Taxonomy" id="450798"/>
    <lineage>
        <taxon>Bacteria</taxon>
        <taxon>Bacillati</taxon>
        <taxon>Actinomycetota</taxon>
        <taxon>Actinomycetes</taxon>
        <taxon>Catenulisporales</taxon>
        <taxon>Catenulisporaceae</taxon>
        <taxon>Catenulispora</taxon>
    </lineage>
</organism>
<evidence type="ECO:0000256" key="1">
    <source>
        <dbReference type="ARBA" id="ARBA00010835"/>
    </source>
</evidence>
<evidence type="ECO:0000313" key="4">
    <source>
        <dbReference type="EMBL" id="GAA1968616.1"/>
    </source>
</evidence>
<dbReference type="RefSeq" id="WP_344657510.1">
    <property type="nucleotide sequence ID" value="NZ_BAAAQM010000014.1"/>
</dbReference>
<comment type="similarity">
    <text evidence="1">Belongs to the prokaryotic/mitochondrial release factor family.</text>
</comment>
<dbReference type="PANTHER" id="PTHR47814">
    <property type="entry name" value="PEPTIDYL-TRNA HYDROLASE ARFB"/>
    <property type="match status" value="1"/>
</dbReference>
<dbReference type="EMBL" id="BAAAQM010000014">
    <property type="protein sequence ID" value="GAA1968616.1"/>
    <property type="molecule type" value="Genomic_DNA"/>
</dbReference>
<dbReference type="Gene3D" id="3.30.160.20">
    <property type="match status" value="1"/>
</dbReference>
<dbReference type="GO" id="GO:0016787">
    <property type="term" value="F:hydrolase activity"/>
    <property type="evidence" value="ECO:0007669"/>
    <property type="project" value="UniProtKB-KW"/>
</dbReference>
<gene>
    <name evidence="4" type="primary">arfB</name>
    <name evidence="4" type="ORF">GCM10009838_28890</name>
</gene>
<dbReference type="Proteomes" id="UP001499854">
    <property type="component" value="Unassembled WGS sequence"/>
</dbReference>
<accession>A0ABP5CTJ5</accession>
<proteinExistence type="inferred from homology"/>
<dbReference type="InterPro" id="IPR045853">
    <property type="entry name" value="Pep_chain_release_fac_I_sf"/>
</dbReference>
<protein>
    <submittedName>
        <fullName evidence="4">Alternative ribosome rescue aminoacyl-tRNA hydrolase ArfB</fullName>
    </submittedName>
</protein>